<organism evidence="2 3">
    <name type="scientific">Acidimicrobium ferrooxidans</name>
    <dbReference type="NCBI Taxonomy" id="53635"/>
    <lineage>
        <taxon>Bacteria</taxon>
        <taxon>Bacillati</taxon>
        <taxon>Actinomycetota</taxon>
        <taxon>Acidimicrobiia</taxon>
        <taxon>Acidimicrobiales</taxon>
        <taxon>Acidimicrobiaceae</taxon>
        <taxon>Acidimicrobium</taxon>
    </lineage>
</organism>
<feature type="compositionally biased region" description="Gly residues" evidence="1">
    <location>
        <begin position="101"/>
        <end position="116"/>
    </location>
</feature>
<protein>
    <recommendedName>
        <fullName evidence="4">DUF222 domain-containing protein</fullName>
    </recommendedName>
</protein>
<sequence>MDRCGIVYLTQEEFSQFDITALDKILNGIHFHRSRLDGQEVFALQARAVITHGRNKPADPAPRPQPDNNNNPDSDNLNDGCDNNPSDPDAAGPDGASDADGGAGAAGPDSGNGGDDPGAARSKRELRDAERRAARLADYPEIADALACGQISTEQADLISRARVSTRTKLELLADAKHEHADQTAEAVKAAVREADTESADDRYNRQRGNRRGGCGVNDDG</sequence>
<comment type="caution">
    <text evidence="2">The sequence shown here is derived from an EMBL/GenBank/DDBJ whole genome shotgun (WGS) entry which is preliminary data.</text>
</comment>
<evidence type="ECO:0008006" key="4">
    <source>
        <dbReference type="Google" id="ProtNLM"/>
    </source>
</evidence>
<feature type="compositionally biased region" description="Low complexity" evidence="1">
    <location>
        <begin position="66"/>
        <end position="100"/>
    </location>
</feature>
<feature type="region of interest" description="Disordered" evidence="1">
    <location>
        <begin position="184"/>
        <end position="221"/>
    </location>
</feature>
<proteinExistence type="predicted"/>
<gene>
    <name evidence="2" type="ORF">JYT35_00550</name>
</gene>
<name>A0ABS3APV9_9ACTN</name>
<accession>A0ABS3APV9</accession>
<feature type="compositionally biased region" description="Basic and acidic residues" evidence="1">
    <location>
        <begin position="122"/>
        <end position="132"/>
    </location>
</feature>
<feature type="compositionally biased region" description="Gly residues" evidence="1">
    <location>
        <begin position="212"/>
        <end position="221"/>
    </location>
</feature>
<dbReference type="Proteomes" id="UP000724964">
    <property type="component" value="Unassembled WGS sequence"/>
</dbReference>
<feature type="compositionally biased region" description="Basic and acidic residues" evidence="1">
    <location>
        <begin position="191"/>
        <end position="205"/>
    </location>
</feature>
<evidence type="ECO:0000313" key="3">
    <source>
        <dbReference type="Proteomes" id="UP000724964"/>
    </source>
</evidence>
<feature type="region of interest" description="Disordered" evidence="1">
    <location>
        <begin position="54"/>
        <end position="132"/>
    </location>
</feature>
<reference evidence="2" key="1">
    <citation type="submission" date="2021-02" db="EMBL/GenBank/DDBJ databases">
        <title>Activity-based single-cell genomes from oceanic crustal fluid captures similar information to metagenomic and metatranscriptomic surveys with orders of magnitude less sampling.</title>
        <authorList>
            <person name="D'Angelo T.S."/>
            <person name="Orcutt B.N."/>
        </authorList>
    </citation>
    <scope>NUCLEOTIDE SEQUENCE [LARGE SCALE GENOMIC DNA]</scope>
    <source>
        <strain evidence="2">AH-315-J10</strain>
    </source>
</reference>
<dbReference type="EMBL" id="JAFIUH010000005">
    <property type="protein sequence ID" value="MBN4059588.1"/>
    <property type="molecule type" value="Genomic_DNA"/>
</dbReference>
<evidence type="ECO:0000256" key="1">
    <source>
        <dbReference type="SAM" id="MobiDB-lite"/>
    </source>
</evidence>
<keyword evidence="3" id="KW-1185">Reference proteome</keyword>
<feature type="non-terminal residue" evidence="2">
    <location>
        <position position="221"/>
    </location>
</feature>
<evidence type="ECO:0000313" key="2">
    <source>
        <dbReference type="EMBL" id="MBN4059588.1"/>
    </source>
</evidence>